<proteinExistence type="predicted"/>
<feature type="region of interest" description="Disordered" evidence="1">
    <location>
        <begin position="1"/>
        <end position="57"/>
    </location>
</feature>
<dbReference type="Proteomes" id="UP000007978">
    <property type="component" value="Chromosome 2"/>
</dbReference>
<evidence type="ECO:0000313" key="2">
    <source>
        <dbReference type="EMBL" id="EKJ74250.1"/>
    </source>
</evidence>
<dbReference type="HOGENOM" id="CLU_135741_0_0_1"/>
<dbReference type="GeneID" id="20364165"/>
<sequence>MTSTRMSFETEAQQADRPYTPWDDMVLPTVYSWSDLEGDEDDNGSTKAQQADRPYTSWDDMVLPTVYSWSDLEEDKDDNGLEVEPSHEYSSGQNGAKCAIEEEMNERQMVDAPVRHLRDCRIDPDDDWSDYEADDESDNECDDGYESDDTEIWAEKHHLDWPSYHQD</sequence>
<accession>K3W0J3</accession>
<evidence type="ECO:0000313" key="3">
    <source>
        <dbReference type="Proteomes" id="UP000007978"/>
    </source>
</evidence>
<reference evidence="2 3" key="1">
    <citation type="journal article" date="2012" name="PLoS Pathog.">
        <title>Comparative pathogenomics reveals horizontally acquired novel virulence genes in fungi infecting cereal hosts.</title>
        <authorList>
            <person name="Gardiner D.M."/>
            <person name="McDonald M.C."/>
            <person name="Covarelli L."/>
            <person name="Solomon P.S."/>
            <person name="Rusu A.G."/>
            <person name="Marshall M."/>
            <person name="Kazan K."/>
            <person name="Chakraborty S."/>
            <person name="McDonald B.A."/>
            <person name="Manners J.M."/>
        </authorList>
    </citation>
    <scope>NUCLEOTIDE SEQUENCE [LARGE SCALE GENOMIC DNA]</scope>
    <source>
        <strain evidence="2 3">CS3096</strain>
    </source>
</reference>
<dbReference type="RefSeq" id="XP_009256940.1">
    <property type="nucleotide sequence ID" value="XM_009258665.1"/>
</dbReference>
<feature type="region of interest" description="Disordered" evidence="1">
    <location>
        <begin position="121"/>
        <end position="149"/>
    </location>
</feature>
<keyword evidence="3" id="KW-1185">Reference proteome</keyword>
<feature type="compositionally biased region" description="Polar residues" evidence="1">
    <location>
        <begin position="1"/>
        <end position="13"/>
    </location>
</feature>
<name>K3W0J3_FUSPC</name>
<dbReference type="EMBL" id="AFNW01000113">
    <property type="protein sequence ID" value="EKJ74250.1"/>
    <property type="molecule type" value="Genomic_DNA"/>
</dbReference>
<dbReference type="AlphaFoldDB" id="K3W0J3"/>
<organism evidence="2 3">
    <name type="scientific">Fusarium pseudograminearum (strain CS3096)</name>
    <name type="common">Wheat and barley crown-rot fungus</name>
    <dbReference type="NCBI Taxonomy" id="1028729"/>
    <lineage>
        <taxon>Eukaryota</taxon>
        <taxon>Fungi</taxon>
        <taxon>Dikarya</taxon>
        <taxon>Ascomycota</taxon>
        <taxon>Pezizomycotina</taxon>
        <taxon>Sordariomycetes</taxon>
        <taxon>Hypocreomycetidae</taxon>
        <taxon>Hypocreales</taxon>
        <taxon>Nectriaceae</taxon>
        <taxon>Fusarium</taxon>
    </lineage>
</organism>
<feature type="compositionally biased region" description="Acidic residues" evidence="1">
    <location>
        <begin position="71"/>
        <end position="81"/>
    </location>
</feature>
<feature type="compositionally biased region" description="Acidic residues" evidence="1">
    <location>
        <begin position="124"/>
        <end position="149"/>
    </location>
</feature>
<dbReference type="KEGG" id="fpu:FPSE_05547"/>
<gene>
    <name evidence="2" type="ORF">FPSE_05547</name>
</gene>
<protein>
    <submittedName>
        <fullName evidence="2">Uncharacterized protein</fullName>
    </submittedName>
</protein>
<feature type="region of interest" description="Disordered" evidence="1">
    <location>
        <begin position="69"/>
        <end position="95"/>
    </location>
</feature>
<comment type="caution">
    <text evidence="2">The sequence shown here is derived from an EMBL/GenBank/DDBJ whole genome shotgun (WGS) entry which is preliminary data.</text>
</comment>
<dbReference type="OrthoDB" id="10534863at2759"/>
<evidence type="ECO:0000256" key="1">
    <source>
        <dbReference type="SAM" id="MobiDB-lite"/>
    </source>
</evidence>